<gene>
    <name evidence="2" type="ORF">A2863_02800</name>
</gene>
<proteinExistence type="predicted"/>
<dbReference type="AlphaFoldDB" id="A0A1F7Y392"/>
<feature type="transmembrane region" description="Helical" evidence="1">
    <location>
        <begin position="121"/>
        <end position="144"/>
    </location>
</feature>
<sequence>MPDIFDSNKNSLNLAKSVSETSKVIPLKNVRLDKIKSLKTPEDMDRHSLPGHTHNPLAAFGYYPDSVKFINEDPEEKIVLILRKHPITNLSWIGIAFLMFIAPAFFSVLSPISVLPGEFQIVLALVWYLITSAFILEEFLSWFFHVNIVTDERIVEVDFINLLYREITDANIDQIQDVTVEVSGGPRTFFRFGDVIIQTAAQVPKITFEAVPNPDTVARVLRDLRIEEEQEKLEGRIR</sequence>
<evidence type="ECO:0000313" key="2">
    <source>
        <dbReference type="EMBL" id="OGM21650.1"/>
    </source>
</evidence>
<keyword evidence="1" id="KW-0472">Membrane</keyword>
<organism evidence="2 3">
    <name type="scientific">Candidatus Woesebacteria bacterium RIFCSPHIGHO2_01_FULL_38_9b</name>
    <dbReference type="NCBI Taxonomy" id="1802493"/>
    <lineage>
        <taxon>Bacteria</taxon>
        <taxon>Candidatus Woeseibacteriota</taxon>
    </lineage>
</organism>
<dbReference type="Proteomes" id="UP000178750">
    <property type="component" value="Unassembled WGS sequence"/>
</dbReference>
<evidence type="ECO:0008006" key="4">
    <source>
        <dbReference type="Google" id="ProtNLM"/>
    </source>
</evidence>
<keyword evidence="1" id="KW-1133">Transmembrane helix</keyword>
<dbReference type="EMBL" id="MGGF01000030">
    <property type="protein sequence ID" value="OGM21650.1"/>
    <property type="molecule type" value="Genomic_DNA"/>
</dbReference>
<feature type="transmembrane region" description="Helical" evidence="1">
    <location>
        <begin position="90"/>
        <end position="109"/>
    </location>
</feature>
<accession>A0A1F7Y392</accession>
<evidence type="ECO:0000313" key="3">
    <source>
        <dbReference type="Proteomes" id="UP000178750"/>
    </source>
</evidence>
<reference evidence="2 3" key="1">
    <citation type="journal article" date="2016" name="Nat. Commun.">
        <title>Thousands of microbial genomes shed light on interconnected biogeochemical processes in an aquifer system.</title>
        <authorList>
            <person name="Anantharaman K."/>
            <person name="Brown C.T."/>
            <person name="Hug L.A."/>
            <person name="Sharon I."/>
            <person name="Castelle C.J."/>
            <person name="Probst A.J."/>
            <person name="Thomas B.C."/>
            <person name="Singh A."/>
            <person name="Wilkins M.J."/>
            <person name="Karaoz U."/>
            <person name="Brodie E.L."/>
            <person name="Williams K.H."/>
            <person name="Hubbard S.S."/>
            <person name="Banfield J.F."/>
        </authorList>
    </citation>
    <scope>NUCLEOTIDE SEQUENCE [LARGE SCALE GENOMIC DNA]</scope>
</reference>
<protein>
    <recommendedName>
        <fullName evidence="4">DUF304 domain-containing protein</fullName>
    </recommendedName>
</protein>
<evidence type="ECO:0000256" key="1">
    <source>
        <dbReference type="SAM" id="Phobius"/>
    </source>
</evidence>
<comment type="caution">
    <text evidence="2">The sequence shown here is derived from an EMBL/GenBank/DDBJ whole genome shotgun (WGS) entry which is preliminary data.</text>
</comment>
<keyword evidence="1" id="KW-0812">Transmembrane</keyword>
<name>A0A1F7Y392_9BACT</name>